<dbReference type="CDD" id="cd05269">
    <property type="entry name" value="TMR_SDR_a"/>
    <property type="match status" value="1"/>
</dbReference>
<name>A0A431TUJ8_9BURK</name>
<protein>
    <submittedName>
        <fullName evidence="2">SDR family oxidoreductase</fullName>
    </submittedName>
</protein>
<dbReference type="Gene3D" id="3.90.25.10">
    <property type="entry name" value="UDP-galactose 4-epimerase, domain 1"/>
    <property type="match status" value="1"/>
</dbReference>
<accession>A0A431TUJ8</accession>
<dbReference type="OrthoDB" id="5510591at2"/>
<dbReference type="PANTHER" id="PTHR47129">
    <property type="entry name" value="QUINONE OXIDOREDUCTASE 2"/>
    <property type="match status" value="1"/>
</dbReference>
<comment type="caution">
    <text evidence="2">The sequence shown here is derived from an EMBL/GenBank/DDBJ whole genome shotgun (WGS) entry which is preliminary data.</text>
</comment>
<gene>
    <name evidence="2" type="ORF">EJP69_07420</name>
</gene>
<dbReference type="Proteomes" id="UP000267418">
    <property type="component" value="Unassembled WGS sequence"/>
</dbReference>
<sequence length="285" mass="30114">MKIGVSGASGQLGKAVVEELKARGGNHGIVGISRNPQTVSPPATGRLGDYDRPETLAEAYAGLDRLLIIPASDVRPGIRARQFVTAIDAAVKAGIGHIVLISTAATREVAEPDMYAPYWTAEQHLMKTAPRWTILRMNYYAETFAQLAAMSLRIVPGLGENRVAFVSRDDLGAAAAGVLLGEGHAGAIYNATGPAALTGEQRAAVITEVTGNPSRFTVLTEPQLRGGMLQAGIPQEYVDSMVDIEKHFLAGSFDIVTGDVEKLAGRTPRSLRDVLTTAIGQPSTV</sequence>
<evidence type="ECO:0000259" key="1">
    <source>
        <dbReference type="Pfam" id="PF13460"/>
    </source>
</evidence>
<dbReference type="AlphaFoldDB" id="A0A431TUJ8"/>
<keyword evidence="3" id="KW-1185">Reference proteome</keyword>
<dbReference type="InterPro" id="IPR052718">
    <property type="entry name" value="NmrA-type_oxidoreductase"/>
</dbReference>
<organism evidence="2 3">
    <name type="scientific">Variovorax gossypii</name>
    <dbReference type="NCBI Taxonomy" id="1679495"/>
    <lineage>
        <taxon>Bacteria</taxon>
        <taxon>Pseudomonadati</taxon>
        <taxon>Pseudomonadota</taxon>
        <taxon>Betaproteobacteria</taxon>
        <taxon>Burkholderiales</taxon>
        <taxon>Comamonadaceae</taxon>
        <taxon>Variovorax</taxon>
    </lineage>
</organism>
<dbReference type="SUPFAM" id="SSF51735">
    <property type="entry name" value="NAD(P)-binding Rossmann-fold domains"/>
    <property type="match status" value="1"/>
</dbReference>
<evidence type="ECO:0000313" key="3">
    <source>
        <dbReference type="Proteomes" id="UP000267418"/>
    </source>
</evidence>
<dbReference type="EMBL" id="RXOE01000001">
    <property type="protein sequence ID" value="RTQ37682.1"/>
    <property type="molecule type" value="Genomic_DNA"/>
</dbReference>
<dbReference type="PANTHER" id="PTHR47129:SF1">
    <property type="entry name" value="NMRA-LIKE DOMAIN-CONTAINING PROTEIN"/>
    <property type="match status" value="1"/>
</dbReference>
<dbReference type="InterPro" id="IPR016040">
    <property type="entry name" value="NAD(P)-bd_dom"/>
</dbReference>
<dbReference type="Gene3D" id="3.40.50.720">
    <property type="entry name" value="NAD(P)-binding Rossmann-like Domain"/>
    <property type="match status" value="1"/>
</dbReference>
<evidence type="ECO:0000313" key="2">
    <source>
        <dbReference type="EMBL" id="RTQ37682.1"/>
    </source>
</evidence>
<dbReference type="InterPro" id="IPR036291">
    <property type="entry name" value="NAD(P)-bd_dom_sf"/>
</dbReference>
<feature type="domain" description="NAD(P)-binding" evidence="1">
    <location>
        <begin position="7"/>
        <end position="179"/>
    </location>
</feature>
<reference evidence="2 3" key="1">
    <citation type="submission" date="2018-12" db="EMBL/GenBank/DDBJ databases">
        <title>The genome of Variovorax gossypii DSM 100435.</title>
        <authorList>
            <person name="Gao J."/>
            <person name="Sun J."/>
        </authorList>
    </citation>
    <scope>NUCLEOTIDE SEQUENCE [LARGE SCALE GENOMIC DNA]</scope>
    <source>
        <strain evidence="2 3">DSM 100435</strain>
    </source>
</reference>
<proteinExistence type="predicted"/>
<dbReference type="Pfam" id="PF13460">
    <property type="entry name" value="NAD_binding_10"/>
    <property type="match status" value="1"/>
</dbReference>